<dbReference type="InterPro" id="IPR029058">
    <property type="entry name" value="AB_hydrolase_fold"/>
</dbReference>
<dbReference type="OMA" id="ELHIHTL"/>
<dbReference type="PRINTS" id="PR00412">
    <property type="entry name" value="EPOXHYDRLASE"/>
</dbReference>
<dbReference type="GeneID" id="19898328"/>
<dbReference type="HOGENOM" id="CLU_049752_0_0_1"/>
<dbReference type="PANTHER" id="PTHR43689:SF28">
    <property type="entry name" value="HALOALKANE DEHALOGENASE FAMILY PROTEIN (AFU_ORTHOLOGUE AFUA_8G01700)"/>
    <property type="match status" value="1"/>
</dbReference>
<sequence>MAHRIPETSRPRSARDYFLQSLFRIVRLVFSPTLFRLWLAFFILLPIYIFTRAISVLPTVLGNVLLLFDTAGRSELRRQADSYRRKEEHQARQQLNGTFRFQQAQLVSARKHAIRQEANWYPNIEDFEVCGARVNVVVERPVEGQDTGQTVVLLHGGLGWSFTWRGIIPLLTAAGHTVYAPDLLGHGLSDKPTSLRTISLSLHMCTLIALFEHFDLRSATIVAHDWGGCIAACAAPYLPTSPSPRLLLLDSSMPLRAQDLGWSAWSGDLLRFLATGILDAALPVGVVLRLLSPTAATVDVVKGYTAPYASGGPRTKASLRRFVHLLPPLPGRLLALRHGSAFRVLEGLAGPHVFTNLNARAGLAERGRSVGEFWGGCSREGWRVGVLGGKGAVEGVVDKRALWDSPGGGLVDGAGYFVAEKGAGSVAEVVARFLGETEGRAVLIGG</sequence>
<dbReference type="AlphaFoldDB" id="R7YIR1"/>
<dbReference type="InterPro" id="IPR000639">
    <property type="entry name" value="Epox_hydrolase-like"/>
</dbReference>
<reference evidence="3" key="1">
    <citation type="submission" date="2012-06" db="EMBL/GenBank/DDBJ databases">
        <title>The genome sequence of Coniosporium apollinis CBS 100218.</title>
        <authorList>
            <consortium name="The Broad Institute Genome Sequencing Platform"/>
            <person name="Cuomo C."/>
            <person name="Gorbushina A."/>
            <person name="Noack S."/>
            <person name="Walker B."/>
            <person name="Young S.K."/>
            <person name="Zeng Q."/>
            <person name="Gargeya S."/>
            <person name="Fitzgerald M."/>
            <person name="Haas B."/>
            <person name="Abouelleil A."/>
            <person name="Alvarado L."/>
            <person name="Arachchi H.M."/>
            <person name="Berlin A.M."/>
            <person name="Chapman S.B."/>
            <person name="Goldberg J."/>
            <person name="Griggs A."/>
            <person name="Gujja S."/>
            <person name="Hansen M."/>
            <person name="Howarth C."/>
            <person name="Imamovic A."/>
            <person name="Larimer J."/>
            <person name="McCowan C."/>
            <person name="Montmayeur A."/>
            <person name="Murphy C."/>
            <person name="Neiman D."/>
            <person name="Pearson M."/>
            <person name="Priest M."/>
            <person name="Roberts A."/>
            <person name="Saif S."/>
            <person name="Shea T."/>
            <person name="Sisk P."/>
            <person name="Sykes S."/>
            <person name="Wortman J."/>
            <person name="Nusbaum C."/>
            <person name="Birren B."/>
        </authorList>
    </citation>
    <scope>NUCLEOTIDE SEQUENCE [LARGE SCALE GENOMIC DNA]</scope>
    <source>
        <strain evidence="3">CBS 100218</strain>
    </source>
</reference>
<accession>R7YIR1</accession>
<gene>
    <name evidence="2" type="ORF">W97_01017</name>
</gene>
<dbReference type="OrthoDB" id="284184at2759"/>
<evidence type="ECO:0000259" key="1">
    <source>
        <dbReference type="Pfam" id="PF00561"/>
    </source>
</evidence>
<protein>
    <recommendedName>
        <fullName evidence="1">AB hydrolase-1 domain-containing protein</fullName>
    </recommendedName>
</protein>
<dbReference type="EMBL" id="JH767556">
    <property type="protein sequence ID" value="EON61800.1"/>
    <property type="molecule type" value="Genomic_DNA"/>
</dbReference>
<organism evidence="2 3">
    <name type="scientific">Coniosporium apollinis (strain CBS 100218)</name>
    <name type="common">Rock-inhabiting black yeast</name>
    <dbReference type="NCBI Taxonomy" id="1168221"/>
    <lineage>
        <taxon>Eukaryota</taxon>
        <taxon>Fungi</taxon>
        <taxon>Dikarya</taxon>
        <taxon>Ascomycota</taxon>
        <taxon>Pezizomycotina</taxon>
        <taxon>Dothideomycetes</taxon>
        <taxon>Dothideomycetes incertae sedis</taxon>
        <taxon>Coniosporium</taxon>
    </lineage>
</organism>
<dbReference type="InterPro" id="IPR000073">
    <property type="entry name" value="AB_hydrolase_1"/>
</dbReference>
<dbReference type="Gene3D" id="3.40.50.1820">
    <property type="entry name" value="alpha/beta hydrolase"/>
    <property type="match status" value="1"/>
</dbReference>
<evidence type="ECO:0000313" key="2">
    <source>
        <dbReference type="EMBL" id="EON61800.1"/>
    </source>
</evidence>
<dbReference type="eggNOG" id="KOG4178">
    <property type="taxonomic scope" value="Eukaryota"/>
</dbReference>
<feature type="domain" description="AB hydrolase-1" evidence="1">
    <location>
        <begin position="150"/>
        <end position="241"/>
    </location>
</feature>
<dbReference type="STRING" id="1168221.R7YIR1"/>
<evidence type="ECO:0000313" key="3">
    <source>
        <dbReference type="Proteomes" id="UP000016924"/>
    </source>
</evidence>
<name>R7YIR1_CONA1</name>
<dbReference type="SUPFAM" id="SSF53474">
    <property type="entry name" value="alpha/beta-Hydrolases"/>
    <property type="match status" value="1"/>
</dbReference>
<dbReference type="PANTHER" id="PTHR43689">
    <property type="entry name" value="HYDROLASE"/>
    <property type="match status" value="1"/>
</dbReference>
<dbReference type="RefSeq" id="XP_007777117.1">
    <property type="nucleotide sequence ID" value="XM_007778927.1"/>
</dbReference>
<dbReference type="GO" id="GO:0003824">
    <property type="term" value="F:catalytic activity"/>
    <property type="evidence" value="ECO:0007669"/>
    <property type="project" value="InterPro"/>
</dbReference>
<dbReference type="Proteomes" id="UP000016924">
    <property type="component" value="Unassembled WGS sequence"/>
</dbReference>
<proteinExistence type="predicted"/>
<dbReference type="Pfam" id="PF00561">
    <property type="entry name" value="Abhydrolase_1"/>
    <property type="match status" value="1"/>
</dbReference>
<keyword evidence="3" id="KW-1185">Reference proteome</keyword>